<keyword evidence="8" id="KW-0175">Coiled coil</keyword>
<feature type="coiled-coil region" evidence="8">
    <location>
        <begin position="134"/>
        <end position="161"/>
    </location>
</feature>
<evidence type="ECO:0000259" key="11">
    <source>
        <dbReference type="PROSITE" id="PS50866"/>
    </source>
</evidence>
<sequence length="215" mass="24942">MHCVKVLLAFVVCLGTTRGLYFHISETEVKCFIEEVPAETMIVGKYKTQLFEEGRQMWLPSSPGIGMHVEVKNPFGKVMLSRHYSAEGRFTFTSHDSGEHTICIGTNTTRWFGGNKLRVHLDIQIGEQAVNYPEVAAREKLGELQLRIRQLLDQIEQITKEQVYQRQREERFRLVSDSTNARVLWWSLGQTIILILMGIWQMRHLKSFFEAKKLV</sequence>
<comment type="subcellular location">
    <subcellularLocation>
        <location evidence="1 7">Membrane</location>
        <topology evidence="1 7">Single-pass type I membrane protein</topology>
    </subcellularLocation>
</comment>
<dbReference type="Pfam" id="PF01105">
    <property type="entry name" value="EMP24_GP25L"/>
    <property type="match status" value="1"/>
</dbReference>
<dbReference type="AlphaFoldDB" id="A0AA35T447"/>
<feature type="chain" id="PRO_5041387872" evidence="10">
    <location>
        <begin position="20"/>
        <end position="215"/>
    </location>
</feature>
<evidence type="ECO:0000313" key="13">
    <source>
        <dbReference type="Proteomes" id="UP001174909"/>
    </source>
</evidence>
<evidence type="ECO:0000256" key="2">
    <source>
        <dbReference type="ARBA" id="ARBA00007104"/>
    </source>
</evidence>
<dbReference type="Proteomes" id="UP001174909">
    <property type="component" value="Unassembled WGS sequence"/>
</dbReference>
<dbReference type="GO" id="GO:0016020">
    <property type="term" value="C:membrane"/>
    <property type="evidence" value="ECO:0007669"/>
    <property type="project" value="UniProtKB-SubCell"/>
</dbReference>
<evidence type="ECO:0000256" key="5">
    <source>
        <dbReference type="ARBA" id="ARBA00022989"/>
    </source>
</evidence>
<protein>
    <submittedName>
        <fullName evidence="12">Transmembrane emp24 domain-containing protein 4</fullName>
    </submittedName>
</protein>
<name>A0AA35T447_GEOBA</name>
<evidence type="ECO:0000256" key="1">
    <source>
        <dbReference type="ARBA" id="ARBA00004479"/>
    </source>
</evidence>
<evidence type="ECO:0000256" key="8">
    <source>
        <dbReference type="SAM" id="Coils"/>
    </source>
</evidence>
<accession>A0AA35T447</accession>
<keyword evidence="5 9" id="KW-1133">Transmembrane helix</keyword>
<evidence type="ECO:0000313" key="12">
    <source>
        <dbReference type="EMBL" id="CAI8041420.1"/>
    </source>
</evidence>
<keyword evidence="6 9" id="KW-0472">Membrane</keyword>
<keyword evidence="4 10" id="KW-0732">Signal</keyword>
<comment type="similarity">
    <text evidence="2 7">Belongs to the EMP24/GP25L family.</text>
</comment>
<dbReference type="PANTHER" id="PTHR22811">
    <property type="entry name" value="TRANSMEMBRANE EMP24 DOMAIN-CONTAINING PROTEIN"/>
    <property type="match status" value="1"/>
</dbReference>
<evidence type="ECO:0000256" key="3">
    <source>
        <dbReference type="ARBA" id="ARBA00022692"/>
    </source>
</evidence>
<comment type="caution">
    <text evidence="12">The sequence shown here is derived from an EMBL/GenBank/DDBJ whole genome shotgun (WGS) entry which is preliminary data.</text>
</comment>
<evidence type="ECO:0000256" key="9">
    <source>
        <dbReference type="SAM" id="Phobius"/>
    </source>
</evidence>
<reference evidence="12" key="1">
    <citation type="submission" date="2023-03" db="EMBL/GenBank/DDBJ databases">
        <authorList>
            <person name="Steffen K."/>
            <person name="Cardenas P."/>
        </authorList>
    </citation>
    <scope>NUCLEOTIDE SEQUENCE</scope>
</reference>
<gene>
    <name evidence="12" type="ORF">GBAR_LOCUS23042</name>
</gene>
<feature type="transmembrane region" description="Helical" evidence="9">
    <location>
        <begin position="183"/>
        <end position="200"/>
    </location>
</feature>
<evidence type="ECO:0000256" key="4">
    <source>
        <dbReference type="ARBA" id="ARBA00022729"/>
    </source>
</evidence>
<keyword evidence="13" id="KW-1185">Reference proteome</keyword>
<keyword evidence="3 7" id="KW-0812">Transmembrane</keyword>
<dbReference type="PROSITE" id="PS50866">
    <property type="entry name" value="GOLD"/>
    <property type="match status" value="1"/>
</dbReference>
<dbReference type="EMBL" id="CASHTH010003189">
    <property type="protein sequence ID" value="CAI8041420.1"/>
    <property type="molecule type" value="Genomic_DNA"/>
</dbReference>
<evidence type="ECO:0000256" key="7">
    <source>
        <dbReference type="RuleBase" id="RU003827"/>
    </source>
</evidence>
<proteinExistence type="inferred from homology"/>
<dbReference type="SMART" id="SM01190">
    <property type="entry name" value="EMP24_GP25L"/>
    <property type="match status" value="1"/>
</dbReference>
<organism evidence="12 13">
    <name type="scientific">Geodia barretti</name>
    <name type="common">Barrett's horny sponge</name>
    <dbReference type="NCBI Taxonomy" id="519541"/>
    <lineage>
        <taxon>Eukaryota</taxon>
        <taxon>Metazoa</taxon>
        <taxon>Porifera</taxon>
        <taxon>Demospongiae</taxon>
        <taxon>Heteroscleromorpha</taxon>
        <taxon>Tetractinellida</taxon>
        <taxon>Astrophorina</taxon>
        <taxon>Geodiidae</taxon>
        <taxon>Geodia</taxon>
    </lineage>
</organism>
<feature type="signal peptide" evidence="10">
    <location>
        <begin position="1"/>
        <end position="19"/>
    </location>
</feature>
<dbReference type="InterPro" id="IPR009038">
    <property type="entry name" value="GOLD_dom"/>
</dbReference>
<evidence type="ECO:0000256" key="6">
    <source>
        <dbReference type="ARBA" id="ARBA00023136"/>
    </source>
</evidence>
<evidence type="ECO:0000256" key="10">
    <source>
        <dbReference type="SAM" id="SignalP"/>
    </source>
</evidence>
<dbReference type="InterPro" id="IPR015720">
    <property type="entry name" value="Emp24-like"/>
</dbReference>
<feature type="domain" description="GOLD" evidence="11">
    <location>
        <begin position="29"/>
        <end position="125"/>
    </location>
</feature>